<keyword evidence="6 10" id="KW-1133">Transmembrane helix</keyword>
<feature type="transmembrane region" description="Helical" evidence="10">
    <location>
        <begin position="154"/>
        <end position="174"/>
    </location>
</feature>
<accession>A0A6P4IGW3</accession>
<comment type="similarity">
    <text evidence="10">Belongs to the ELO family.</text>
</comment>
<dbReference type="InterPro" id="IPR030457">
    <property type="entry name" value="ELO_CS"/>
</dbReference>
<evidence type="ECO:0000256" key="1">
    <source>
        <dbReference type="ARBA" id="ARBA00004141"/>
    </source>
</evidence>
<dbReference type="PROSITE" id="PS01188">
    <property type="entry name" value="ELO"/>
    <property type="match status" value="1"/>
</dbReference>
<evidence type="ECO:0000256" key="3">
    <source>
        <dbReference type="ARBA" id="ARBA00022679"/>
    </source>
</evidence>
<keyword evidence="4 10" id="KW-0812">Transmembrane</keyword>
<reference evidence="11" key="1">
    <citation type="submission" date="2025-05" db="UniProtKB">
        <authorList>
            <consortium name="RefSeq"/>
        </authorList>
    </citation>
    <scope>NUCLEOTIDE SEQUENCE [LARGE SCALE GENOMIC DNA]</scope>
    <source>
        <strain evidence="11">14028-0561.14</strain>
    </source>
</reference>
<evidence type="ECO:0000256" key="5">
    <source>
        <dbReference type="ARBA" id="ARBA00022832"/>
    </source>
</evidence>
<name>A0A6P4IGW3_DROKI</name>
<sequence>MLTPVDPHQMAFFASMWPTAIVLTTYLVFVLKLGPKLMAQRKPFELRGMIKAYNIVQIVYNIVTFVYYAHFLFVLRPYNLRCIVSLPMDHEYKDRERLITNVYTMNKIMDLLDTVFFVLRKKNRQISFLHVFHHVVLVVLSYAIPTLYGFGGSVLPMAFLNQIVHSIMYTYYLLSSISPAAQASLWWKKYITIVQLIQFALIILQCLNVLVQPNCDSPRPVAYVFGSFSVALAVMFSKFYFKTYIQPSRRKSEKS</sequence>
<keyword evidence="7 10" id="KW-0443">Lipid metabolism</keyword>
<organism evidence="11 12">
    <name type="scientific">Drosophila kikkawai</name>
    <name type="common">Fruit fly</name>
    <dbReference type="NCBI Taxonomy" id="30033"/>
    <lineage>
        <taxon>Eukaryota</taxon>
        <taxon>Metazoa</taxon>
        <taxon>Ecdysozoa</taxon>
        <taxon>Arthropoda</taxon>
        <taxon>Hexapoda</taxon>
        <taxon>Insecta</taxon>
        <taxon>Pterygota</taxon>
        <taxon>Neoptera</taxon>
        <taxon>Endopterygota</taxon>
        <taxon>Diptera</taxon>
        <taxon>Brachycera</taxon>
        <taxon>Muscomorpha</taxon>
        <taxon>Ephydroidea</taxon>
        <taxon>Drosophilidae</taxon>
        <taxon>Drosophila</taxon>
        <taxon>Sophophora</taxon>
    </lineage>
</organism>
<feature type="transmembrane region" description="Helical" evidence="10">
    <location>
        <begin position="190"/>
        <end position="210"/>
    </location>
</feature>
<evidence type="ECO:0000256" key="7">
    <source>
        <dbReference type="ARBA" id="ARBA00023098"/>
    </source>
</evidence>
<keyword evidence="2 10" id="KW-0444">Lipid biosynthesis</keyword>
<reference evidence="12" key="2">
    <citation type="submission" date="2025-08" db="UniProtKB">
        <authorList>
            <consortium name="RefSeq"/>
        </authorList>
    </citation>
    <scope>IDENTIFICATION</scope>
    <source>
        <strain evidence="12">14028-0561.14</strain>
        <tissue evidence="12">Whole fly</tissue>
    </source>
</reference>
<dbReference type="RefSeq" id="XP_017021976.1">
    <property type="nucleotide sequence ID" value="XM_017166487.3"/>
</dbReference>
<protein>
    <recommendedName>
        <fullName evidence="10">Elongation of very long chain fatty acids protein</fullName>
        <ecNumber evidence="10">2.3.1.199</ecNumber>
    </recommendedName>
    <alternativeName>
        <fullName evidence="10">Very-long-chain 3-oxoacyl-CoA synthase</fullName>
    </alternativeName>
</protein>
<dbReference type="GO" id="GO:0034625">
    <property type="term" value="P:fatty acid elongation, monounsaturated fatty acid"/>
    <property type="evidence" value="ECO:0007669"/>
    <property type="project" value="TreeGrafter"/>
</dbReference>
<feature type="transmembrane region" description="Helical" evidence="10">
    <location>
        <begin position="131"/>
        <end position="148"/>
    </location>
</feature>
<dbReference type="AlphaFoldDB" id="A0A6P4IGW3"/>
<dbReference type="GO" id="GO:0034626">
    <property type="term" value="P:fatty acid elongation, polyunsaturated fatty acid"/>
    <property type="evidence" value="ECO:0007669"/>
    <property type="project" value="TreeGrafter"/>
</dbReference>
<dbReference type="GO" id="GO:0042761">
    <property type="term" value="P:very long-chain fatty acid biosynthetic process"/>
    <property type="evidence" value="ECO:0007669"/>
    <property type="project" value="TreeGrafter"/>
</dbReference>
<dbReference type="GO" id="GO:0019367">
    <property type="term" value="P:fatty acid elongation, saturated fatty acid"/>
    <property type="evidence" value="ECO:0007669"/>
    <property type="project" value="TreeGrafter"/>
</dbReference>
<evidence type="ECO:0000256" key="2">
    <source>
        <dbReference type="ARBA" id="ARBA00022516"/>
    </source>
</evidence>
<feature type="transmembrane region" description="Helical" evidence="10">
    <location>
        <begin position="98"/>
        <end position="119"/>
    </location>
</feature>
<dbReference type="GO" id="GO:0030148">
    <property type="term" value="P:sphingolipid biosynthetic process"/>
    <property type="evidence" value="ECO:0007669"/>
    <property type="project" value="TreeGrafter"/>
</dbReference>
<evidence type="ECO:0000256" key="4">
    <source>
        <dbReference type="ARBA" id="ARBA00022692"/>
    </source>
</evidence>
<dbReference type="Proteomes" id="UP001652661">
    <property type="component" value="Chromosome 2R"/>
</dbReference>
<keyword evidence="3 10" id="KW-0808">Transferase</keyword>
<evidence type="ECO:0000313" key="12">
    <source>
        <dbReference type="RefSeq" id="XP_017021976.1"/>
    </source>
</evidence>
<dbReference type="InterPro" id="IPR002076">
    <property type="entry name" value="ELO_fam"/>
</dbReference>
<dbReference type="PANTHER" id="PTHR11157">
    <property type="entry name" value="FATTY ACID ACYL TRANSFERASE-RELATED"/>
    <property type="match status" value="1"/>
</dbReference>
<evidence type="ECO:0000256" key="6">
    <source>
        <dbReference type="ARBA" id="ARBA00022989"/>
    </source>
</evidence>
<dbReference type="PANTHER" id="PTHR11157:SF116">
    <property type="entry name" value="ELONGATION OF VERY LONG CHAIN FATTY ACIDS PROTEIN-RELATED"/>
    <property type="match status" value="1"/>
</dbReference>
<feature type="transmembrane region" description="Helical" evidence="10">
    <location>
        <begin position="222"/>
        <end position="241"/>
    </location>
</feature>
<keyword evidence="8 10" id="KW-0472">Membrane</keyword>
<evidence type="ECO:0000256" key="9">
    <source>
        <dbReference type="ARBA" id="ARBA00023160"/>
    </source>
</evidence>
<evidence type="ECO:0000313" key="11">
    <source>
        <dbReference type="Proteomes" id="UP001652661"/>
    </source>
</evidence>
<gene>
    <name evidence="12" type="primary">LOC108074446</name>
</gene>
<evidence type="ECO:0000256" key="8">
    <source>
        <dbReference type="ARBA" id="ARBA00023136"/>
    </source>
</evidence>
<keyword evidence="5 10" id="KW-0276">Fatty acid metabolism</keyword>
<feature type="transmembrane region" description="Helical" evidence="10">
    <location>
        <begin position="52"/>
        <end position="78"/>
    </location>
</feature>
<dbReference type="GeneID" id="108074446"/>
<keyword evidence="11" id="KW-1185">Reference proteome</keyword>
<evidence type="ECO:0000256" key="10">
    <source>
        <dbReference type="RuleBase" id="RU361115"/>
    </source>
</evidence>
<dbReference type="OrthoDB" id="434092at2759"/>
<dbReference type="GO" id="GO:0005789">
    <property type="term" value="C:endoplasmic reticulum membrane"/>
    <property type="evidence" value="ECO:0007669"/>
    <property type="project" value="TreeGrafter"/>
</dbReference>
<dbReference type="Pfam" id="PF01151">
    <property type="entry name" value="ELO"/>
    <property type="match status" value="1"/>
</dbReference>
<comment type="catalytic activity">
    <reaction evidence="10">
        <text>a very-long-chain acyl-CoA + malonyl-CoA + H(+) = a very-long-chain 3-oxoacyl-CoA + CO2 + CoA</text>
        <dbReference type="Rhea" id="RHEA:32727"/>
        <dbReference type="ChEBI" id="CHEBI:15378"/>
        <dbReference type="ChEBI" id="CHEBI:16526"/>
        <dbReference type="ChEBI" id="CHEBI:57287"/>
        <dbReference type="ChEBI" id="CHEBI:57384"/>
        <dbReference type="ChEBI" id="CHEBI:90725"/>
        <dbReference type="ChEBI" id="CHEBI:90736"/>
        <dbReference type="EC" id="2.3.1.199"/>
    </reaction>
</comment>
<feature type="transmembrane region" description="Helical" evidence="10">
    <location>
        <begin position="12"/>
        <end position="31"/>
    </location>
</feature>
<keyword evidence="9 10" id="KW-0275">Fatty acid biosynthesis</keyword>
<dbReference type="GO" id="GO:0009922">
    <property type="term" value="F:fatty acid elongase activity"/>
    <property type="evidence" value="ECO:0007669"/>
    <property type="project" value="UniProtKB-EC"/>
</dbReference>
<proteinExistence type="inferred from homology"/>
<comment type="subcellular location">
    <subcellularLocation>
        <location evidence="1">Membrane</location>
        <topology evidence="1">Multi-pass membrane protein</topology>
    </subcellularLocation>
</comment>
<dbReference type="EC" id="2.3.1.199" evidence="10"/>